<reference evidence="1 2" key="1">
    <citation type="journal article" date="2021" name="Microbiol. Spectr.">
        <title>A Single Bacterium Capable of Oxidation and Reduction of Iron at Circumneutral pH.</title>
        <authorList>
            <person name="Kato S."/>
            <person name="Ohkuma M."/>
        </authorList>
    </citation>
    <scope>NUCLEOTIDE SEQUENCE [LARGE SCALE GENOMIC DNA]</scope>
    <source>
        <strain evidence="1 2">MIZ03</strain>
    </source>
</reference>
<accession>A0ABN6D3I5</accession>
<dbReference type="EMBL" id="AP024238">
    <property type="protein sequence ID" value="BCO26507.1"/>
    <property type="molecule type" value="Genomic_DNA"/>
</dbReference>
<keyword evidence="2" id="KW-1185">Reference proteome</keyword>
<protein>
    <submittedName>
        <fullName evidence="1">Uncharacterized protein</fullName>
    </submittedName>
</protein>
<sequence>MGRAGCRWMSGWRGGGGEFCTGVGPSLGADGIQRQFWRGCCTRFVGSRCRFGNHIPERFRRAPHGSSVSVKLDFKIDIPCGVGRGNQSAGCDVVTYKALRQPRNTTAIKHHRPQNRCKVGGQRSLRGYFFQCAIARLTKNLPQSRLNTVGQARSILRNWCTRAGYYGAFQWLGRGRFLVCSRVD</sequence>
<evidence type="ECO:0000313" key="2">
    <source>
        <dbReference type="Proteomes" id="UP000824366"/>
    </source>
</evidence>
<gene>
    <name evidence="1" type="ORF">MIZ03_1390</name>
</gene>
<evidence type="ECO:0000313" key="1">
    <source>
        <dbReference type="EMBL" id="BCO26507.1"/>
    </source>
</evidence>
<dbReference type="Proteomes" id="UP000824366">
    <property type="component" value="Chromosome"/>
</dbReference>
<proteinExistence type="predicted"/>
<name>A0ABN6D3I5_9BURK</name>
<organism evidence="1 2">
    <name type="scientific">Rhodoferax lithotrophicus</name>
    <dbReference type="NCBI Taxonomy" id="2798804"/>
    <lineage>
        <taxon>Bacteria</taxon>
        <taxon>Pseudomonadati</taxon>
        <taxon>Pseudomonadota</taxon>
        <taxon>Betaproteobacteria</taxon>
        <taxon>Burkholderiales</taxon>
        <taxon>Comamonadaceae</taxon>
        <taxon>Rhodoferax</taxon>
    </lineage>
</organism>